<feature type="chain" id="PRO_5017232524" evidence="1">
    <location>
        <begin position="18"/>
        <end position="319"/>
    </location>
</feature>
<evidence type="ECO:0000313" key="4">
    <source>
        <dbReference type="Proteomes" id="UP000266067"/>
    </source>
</evidence>
<sequence length="319" mass="36816">MKKLLYLFVIFPVFTFAQFNFEPSLGHPYGLPNPDAPSELMDFAPLIGECQCKSELRKADGTWAEPVNMIWRFKYIMNGMAIQDETLKEDGTYSGSIRQFIPDSTRWYVHYYSTSSTVTKLPTWEGKKTEDGKIVLYREQKAPNGTDGFYKISFYNINESGFKWIGEWVDKTESVIYPTWKIDCSNGKTSIHQPADEAKIIAATKVFSKAYMEGDFETIANSYTEDAKIFPNNADIIAGREAIKKRWMLGSGTKILHHEINPEEITFLGDHAHDYGYFQGKSENKDGSVSNWRGKYVVVWKKEDGNWKMYLDIWNRIRN</sequence>
<dbReference type="Pfam" id="PF14534">
    <property type="entry name" value="DUF4440"/>
    <property type="match status" value="1"/>
</dbReference>
<keyword evidence="4" id="KW-1185">Reference proteome</keyword>
<dbReference type="InterPro" id="IPR027843">
    <property type="entry name" value="DUF4440"/>
</dbReference>
<dbReference type="SUPFAM" id="SSF54427">
    <property type="entry name" value="NTF2-like"/>
    <property type="match status" value="1"/>
</dbReference>
<name>A0A3A1NC92_9FLAO</name>
<evidence type="ECO:0000259" key="2">
    <source>
        <dbReference type="Pfam" id="PF14534"/>
    </source>
</evidence>
<dbReference type="EMBL" id="QXFH01000069">
    <property type="protein sequence ID" value="RIV35816.1"/>
    <property type="molecule type" value="Genomic_DNA"/>
</dbReference>
<dbReference type="InterPro" id="IPR032710">
    <property type="entry name" value="NTF2-like_dom_sf"/>
</dbReference>
<keyword evidence="1" id="KW-0732">Signal</keyword>
<dbReference type="Proteomes" id="UP000266067">
    <property type="component" value="Unassembled WGS sequence"/>
</dbReference>
<dbReference type="RefSeq" id="WP_119606818.1">
    <property type="nucleotide sequence ID" value="NZ_QXFH01000069.1"/>
</dbReference>
<proteinExistence type="predicted"/>
<protein>
    <submittedName>
        <fullName evidence="3">DUF4440 domain-containing protein</fullName>
    </submittedName>
</protein>
<gene>
    <name evidence="3" type="ORF">D2V08_04125</name>
</gene>
<comment type="caution">
    <text evidence="3">The sequence shown here is derived from an EMBL/GenBank/DDBJ whole genome shotgun (WGS) entry which is preliminary data.</text>
</comment>
<dbReference type="Gene3D" id="3.10.450.50">
    <property type="match status" value="1"/>
</dbReference>
<dbReference type="OrthoDB" id="9814425at2"/>
<reference evidence="3 4" key="1">
    <citation type="submission" date="2018-08" db="EMBL/GenBank/DDBJ databases">
        <title>Proposal of Muricauda 72 sp.nov. and Muricauda NH166 sp.nov., isolated from seawater.</title>
        <authorList>
            <person name="Cheng H."/>
            <person name="Wu Y.-H."/>
            <person name="Guo L.-L."/>
            <person name="Xu X.-W."/>
        </authorList>
    </citation>
    <scope>NUCLEOTIDE SEQUENCE [LARGE SCALE GENOMIC DNA]</scope>
    <source>
        <strain evidence="3 4">KCTC 22173</strain>
    </source>
</reference>
<dbReference type="AlphaFoldDB" id="A0A3A1NC92"/>
<feature type="signal peptide" evidence="1">
    <location>
        <begin position="1"/>
        <end position="17"/>
    </location>
</feature>
<accession>A0A3A1NC92</accession>
<evidence type="ECO:0000256" key="1">
    <source>
        <dbReference type="SAM" id="SignalP"/>
    </source>
</evidence>
<evidence type="ECO:0000313" key="3">
    <source>
        <dbReference type="EMBL" id="RIV35816.1"/>
    </source>
</evidence>
<feature type="domain" description="DUF4440" evidence="2">
    <location>
        <begin position="201"/>
        <end position="309"/>
    </location>
</feature>
<organism evidence="3 4">
    <name type="scientific">Flagellimonas lutimaris</name>
    <dbReference type="NCBI Taxonomy" id="475082"/>
    <lineage>
        <taxon>Bacteria</taxon>
        <taxon>Pseudomonadati</taxon>
        <taxon>Bacteroidota</taxon>
        <taxon>Flavobacteriia</taxon>
        <taxon>Flavobacteriales</taxon>
        <taxon>Flavobacteriaceae</taxon>
        <taxon>Flagellimonas</taxon>
    </lineage>
</organism>